<dbReference type="GeneID" id="93485819"/>
<dbReference type="CDD" id="cd06532">
    <property type="entry name" value="Glyco_transf_25"/>
    <property type="match status" value="1"/>
</dbReference>
<sequence>MRSPVETTEKSLHYYVINLPKSAKRREHMREVLGPLFPPPIRFFTAVAGAELSPAEKSAACVDMDLSDTELGCALSHQGVYKAMIQANEEYAFVFEDDIDREAMATKEALASCRDFILTRSRPTVITLHRQGPPLERVGTVGADIPVYHACRGAGAYAYILNLAAAKTLIKINTPVRFEADMWVLFDRAKLIDAYFLGEMLFSPGSMPSTIEGAGKRANDSQDHQRRKTQFLRQHGYTFIDYLHSRLAPRYYAVLRALRLIK</sequence>
<accession>A0A841R0S4</accession>
<dbReference type="GO" id="GO:0016740">
    <property type="term" value="F:transferase activity"/>
    <property type="evidence" value="ECO:0007669"/>
    <property type="project" value="UniProtKB-KW"/>
</dbReference>
<evidence type="ECO:0000313" key="3">
    <source>
        <dbReference type="Proteomes" id="UP000591941"/>
    </source>
</evidence>
<dbReference type="AlphaFoldDB" id="A0A841R0S4"/>
<dbReference type="RefSeq" id="WP_159823072.1">
    <property type="nucleotide sequence ID" value="NZ_CABWNB010000003.1"/>
</dbReference>
<keyword evidence="3" id="KW-1185">Reference proteome</keyword>
<dbReference type="Proteomes" id="UP000591941">
    <property type="component" value="Unassembled WGS sequence"/>
</dbReference>
<evidence type="ECO:0000259" key="1">
    <source>
        <dbReference type="Pfam" id="PF01755"/>
    </source>
</evidence>
<proteinExistence type="predicted"/>
<gene>
    <name evidence="2" type="ORF">HNR45_000545</name>
</gene>
<keyword evidence="2" id="KW-0808">Transferase</keyword>
<organism evidence="2 3">
    <name type="scientific">Negativicoccus succinicivorans</name>
    <dbReference type="NCBI Taxonomy" id="620903"/>
    <lineage>
        <taxon>Bacteria</taxon>
        <taxon>Bacillati</taxon>
        <taxon>Bacillota</taxon>
        <taxon>Negativicutes</taxon>
        <taxon>Veillonellales</taxon>
        <taxon>Veillonellaceae</taxon>
        <taxon>Negativicoccus</taxon>
    </lineage>
</organism>
<name>A0A841R0S4_9FIRM</name>
<dbReference type="Pfam" id="PF01755">
    <property type="entry name" value="Glyco_transf_25"/>
    <property type="match status" value="1"/>
</dbReference>
<comment type="caution">
    <text evidence="2">The sequence shown here is derived from an EMBL/GenBank/DDBJ whole genome shotgun (WGS) entry which is preliminary data.</text>
</comment>
<feature type="domain" description="Glycosyl transferase family 25" evidence="1">
    <location>
        <begin position="13"/>
        <end position="100"/>
    </location>
</feature>
<reference evidence="2 3" key="1">
    <citation type="submission" date="2020-08" db="EMBL/GenBank/DDBJ databases">
        <title>Genomic Encyclopedia of Type Strains, Phase IV (KMG-IV): sequencing the most valuable type-strain genomes for metagenomic binning, comparative biology and taxonomic classification.</title>
        <authorList>
            <person name="Goeker M."/>
        </authorList>
    </citation>
    <scope>NUCLEOTIDE SEQUENCE [LARGE SCALE GENOMIC DNA]</scope>
    <source>
        <strain evidence="2 3">DSM 21255</strain>
    </source>
</reference>
<protein>
    <submittedName>
        <fullName evidence="2">Glycosyl transferase family 25</fullName>
    </submittedName>
</protein>
<dbReference type="EMBL" id="JACHHI010000002">
    <property type="protein sequence ID" value="MBB6477515.1"/>
    <property type="molecule type" value="Genomic_DNA"/>
</dbReference>
<dbReference type="OrthoDB" id="9816113at2"/>
<evidence type="ECO:0000313" key="2">
    <source>
        <dbReference type="EMBL" id="MBB6477515.1"/>
    </source>
</evidence>
<dbReference type="InterPro" id="IPR002654">
    <property type="entry name" value="Glyco_trans_25"/>
</dbReference>